<feature type="domain" description="Restriction endonuclease type IV Mrr" evidence="1">
    <location>
        <begin position="5"/>
        <end position="72"/>
    </location>
</feature>
<dbReference type="Proteomes" id="UP001626628">
    <property type="component" value="Chromosome"/>
</dbReference>
<reference evidence="2 3" key="1">
    <citation type="submission" date="2024-03" db="EMBL/GenBank/DDBJ databases">
        <title>The complete genome of Streptomyces sirii sp.nov.</title>
        <authorList>
            <person name="Zakalyukina Y.V."/>
            <person name="Belik A.R."/>
            <person name="Biryukov M.V."/>
            <person name="Baturina O.A."/>
            <person name="Kabilov M.R."/>
        </authorList>
    </citation>
    <scope>NUCLEOTIDE SEQUENCE [LARGE SCALE GENOMIC DNA]</scope>
    <source>
        <strain evidence="2 3">BP-8</strain>
    </source>
</reference>
<keyword evidence="2" id="KW-0540">Nuclease</keyword>
<protein>
    <submittedName>
        <fullName evidence="2">Restriction endonuclease</fullName>
        <ecNumber evidence="2">3.1.21.-</ecNumber>
    </submittedName>
</protein>
<dbReference type="InterPro" id="IPR007560">
    <property type="entry name" value="Restrct_endonuc_IV_Mrr"/>
</dbReference>
<dbReference type="EC" id="3.1.21.-" evidence="2"/>
<dbReference type="Pfam" id="PF04471">
    <property type="entry name" value="Mrr_cat"/>
    <property type="match status" value="1"/>
</dbReference>
<dbReference type="InterPro" id="IPR011856">
    <property type="entry name" value="tRNA_endonuc-like_dom_sf"/>
</dbReference>
<keyword evidence="2" id="KW-0255">Endonuclease</keyword>
<dbReference type="EMBL" id="CP147982">
    <property type="protein sequence ID" value="WXK75911.1"/>
    <property type="molecule type" value="Genomic_DNA"/>
</dbReference>
<dbReference type="Gene3D" id="3.40.1350.10">
    <property type="match status" value="1"/>
</dbReference>
<organism evidence="2 3">
    <name type="scientific">Streptomyces sirii</name>
    <dbReference type="NCBI Taxonomy" id="3127701"/>
    <lineage>
        <taxon>Bacteria</taxon>
        <taxon>Bacillati</taxon>
        <taxon>Actinomycetota</taxon>
        <taxon>Actinomycetes</taxon>
        <taxon>Kitasatosporales</taxon>
        <taxon>Streptomycetaceae</taxon>
        <taxon>Streptomyces</taxon>
    </lineage>
</organism>
<evidence type="ECO:0000259" key="1">
    <source>
        <dbReference type="Pfam" id="PF04471"/>
    </source>
</evidence>
<name>A0ABZ2QHB8_9ACTN</name>
<accession>A0ABZ2QHB8</accession>
<keyword evidence="2" id="KW-0378">Hydrolase</keyword>
<gene>
    <name evidence="2" type="ORF">WAB15_07945</name>
</gene>
<proteinExistence type="predicted"/>
<dbReference type="RefSeq" id="WP_407285810.1">
    <property type="nucleotide sequence ID" value="NZ_CP147982.1"/>
</dbReference>
<dbReference type="GO" id="GO:0004519">
    <property type="term" value="F:endonuclease activity"/>
    <property type="evidence" value="ECO:0007669"/>
    <property type="project" value="UniProtKB-KW"/>
</dbReference>
<evidence type="ECO:0000313" key="3">
    <source>
        <dbReference type="Proteomes" id="UP001626628"/>
    </source>
</evidence>
<evidence type="ECO:0000313" key="2">
    <source>
        <dbReference type="EMBL" id="WXK75911.1"/>
    </source>
</evidence>
<dbReference type="GO" id="GO:0016787">
    <property type="term" value="F:hydrolase activity"/>
    <property type="evidence" value="ECO:0007669"/>
    <property type="project" value="UniProtKB-KW"/>
</dbReference>
<keyword evidence="3" id="KW-1185">Reference proteome</keyword>
<sequence>MTDGRRIDVQGKRYAPSNRVRELVIYSVNGTDRAYHRCEQAPIITSSFTPAAQRANAELDRPLRLIDSRALGRCVSGGRPPRGT</sequence>